<evidence type="ECO:0000313" key="1">
    <source>
        <dbReference type="EMBL" id="ATB31899.1"/>
    </source>
</evidence>
<dbReference type="AlphaFoldDB" id="A0A250IJ91"/>
<reference evidence="1 2" key="1">
    <citation type="submission" date="2017-06" db="EMBL/GenBank/DDBJ databases">
        <authorList>
            <person name="Kim H.J."/>
            <person name="Triplett B.A."/>
        </authorList>
    </citation>
    <scope>NUCLEOTIDE SEQUENCE [LARGE SCALE GENOMIC DNA]</scope>
    <source>
        <strain evidence="1 2">DSM 14713</strain>
    </source>
</reference>
<keyword evidence="2" id="KW-1185">Reference proteome</keyword>
<dbReference type="EMBL" id="CP022163">
    <property type="protein sequence ID" value="ATB31899.1"/>
    <property type="molecule type" value="Genomic_DNA"/>
</dbReference>
<dbReference type="RefSeq" id="WP_095980171.1">
    <property type="nucleotide sequence ID" value="NZ_CP022163.1"/>
</dbReference>
<dbReference type="OrthoDB" id="143774at2"/>
<dbReference type="KEGG" id="mbd:MEBOL_005371"/>
<name>A0A250IJ91_9BACT</name>
<proteinExistence type="predicted"/>
<protein>
    <submittedName>
        <fullName evidence="1">Uncharacterized protein</fullName>
    </submittedName>
</protein>
<gene>
    <name evidence="1" type="ORF">MEBOL_005371</name>
</gene>
<sequence>MTPPARLTFFCELGPGPLLALFADAAVLGHLQALRASVSLGVLDLGPERADVVRRLNAAGVPVIAWQLLPKDQGYWFHQGNAAQASARYTDFRAWTATHALRWDGVGLDIEPDIQELTRALQSRWRLLPALLPRLARGGRLREARAAYTTLVERVRADGFRVDSYQLPFILDERQAGSTLLQRLTGVLDVRVDREVWMLYTSLVRPHGPGVLASYGPRAGGGVGVGITGGGVDVPGLIEVPPLSWEEFARDLRLARRWTEDVHVFSLEGCVRQGFLPRLRDFDWTEREPASPGRVDALRWTVGRLLRASAWFPG</sequence>
<accession>A0A250IJ91</accession>
<evidence type="ECO:0000313" key="2">
    <source>
        <dbReference type="Proteomes" id="UP000217289"/>
    </source>
</evidence>
<organism evidence="1 2">
    <name type="scientific">Melittangium boletus DSM 14713</name>
    <dbReference type="NCBI Taxonomy" id="1294270"/>
    <lineage>
        <taxon>Bacteria</taxon>
        <taxon>Pseudomonadati</taxon>
        <taxon>Myxococcota</taxon>
        <taxon>Myxococcia</taxon>
        <taxon>Myxococcales</taxon>
        <taxon>Cystobacterineae</taxon>
        <taxon>Archangiaceae</taxon>
        <taxon>Melittangium</taxon>
    </lineage>
</organism>
<dbReference type="Proteomes" id="UP000217289">
    <property type="component" value="Chromosome"/>
</dbReference>